<evidence type="ECO:0000256" key="1">
    <source>
        <dbReference type="ARBA" id="ARBA00009995"/>
    </source>
</evidence>
<dbReference type="EMBL" id="BSEH01000201">
    <property type="protein sequence ID" value="GLJ57845.1"/>
    <property type="molecule type" value="Genomic_DNA"/>
</dbReference>
<name>A0AAD3NLQ1_CRYJA</name>
<dbReference type="GO" id="GO:0080043">
    <property type="term" value="F:quercetin 3-O-glucosyltransferase activity"/>
    <property type="evidence" value="ECO:0007669"/>
    <property type="project" value="TreeGrafter"/>
</dbReference>
<protein>
    <recommendedName>
        <fullName evidence="2">Glycosyltransferase N-terminal domain-containing protein</fullName>
    </recommendedName>
</protein>
<proteinExistence type="inferred from homology"/>
<dbReference type="GO" id="GO:0080044">
    <property type="term" value="F:quercetin 7-O-glucosyltransferase activity"/>
    <property type="evidence" value="ECO:0007669"/>
    <property type="project" value="TreeGrafter"/>
</dbReference>
<dbReference type="InterPro" id="IPR058980">
    <property type="entry name" value="Glyco_transf_N"/>
</dbReference>
<accession>A0AAD3NLQ1</accession>
<sequence length="399" mass="45093">MAPHALLVPFPAQGHINPMMQLAWKLVSHGFLVTFLNSDSNHNRMLKANTLNSLRDNIRMISVPFQFPAMDTPERLANAMELLEKGMGPSVIDQVVQEINAKEEENKVTCIIANVWMCFGLQPVAMLRKVSLAFFHTGYVSLFAILHITANWVSHGILPSDGIPKEDKTIQYLPSMPPLHPGELHRYWAGEYMFRKGIRMAEEIKHTKWMLFNSFLEIEAPVVETLSKEVGVYPIGPLIAPEFLKCTTSTKVQPSFWKDETECLQCRGHPEAISVGCALQSIMRGSKPVLPADFLERESITMGVPMLCWPYIADQFLNRMYVVDAWKLGLPLNANSQGILEKGEFVKSVEILLESKQGLEIREESRKLKIIARDVIEEGGSSWNNFNLFVTAMKRPPNE</sequence>
<dbReference type="Gene3D" id="3.40.50.2000">
    <property type="entry name" value="Glycogen Phosphorylase B"/>
    <property type="match status" value="2"/>
</dbReference>
<dbReference type="PANTHER" id="PTHR11926">
    <property type="entry name" value="GLUCOSYL/GLUCURONOSYL TRANSFERASES"/>
    <property type="match status" value="1"/>
</dbReference>
<dbReference type="Proteomes" id="UP001234787">
    <property type="component" value="Unassembled WGS sequence"/>
</dbReference>
<feature type="domain" description="Glycosyltransferase N-terminal" evidence="2">
    <location>
        <begin position="7"/>
        <end position="62"/>
    </location>
</feature>
<gene>
    <name evidence="3" type="ORF">SUGI_1381140</name>
</gene>
<evidence type="ECO:0000259" key="2">
    <source>
        <dbReference type="Pfam" id="PF26168"/>
    </source>
</evidence>
<dbReference type="AlphaFoldDB" id="A0AAD3NLQ1"/>
<evidence type="ECO:0000313" key="4">
    <source>
        <dbReference type="Proteomes" id="UP001234787"/>
    </source>
</evidence>
<keyword evidence="4" id="KW-1185">Reference proteome</keyword>
<dbReference type="PANTHER" id="PTHR11926:SF774">
    <property type="entry name" value="UDP-GLYCOSYLTRANSFERASE 85A1-RELATED"/>
    <property type="match status" value="1"/>
</dbReference>
<organism evidence="3 4">
    <name type="scientific">Cryptomeria japonica</name>
    <name type="common">Japanese cedar</name>
    <name type="synonym">Cupressus japonica</name>
    <dbReference type="NCBI Taxonomy" id="3369"/>
    <lineage>
        <taxon>Eukaryota</taxon>
        <taxon>Viridiplantae</taxon>
        <taxon>Streptophyta</taxon>
        <taxon>Embryophyta</taxon>
        <taxon>Tracheophyta</taxon>
        <taxon>Spermatophyta</taxon>
        <taxon>Pinopsida</taxon>
        <taxon>Pinidae</taxon>
        <taxon>Conifers II</taxon>
        <taxon>Cupressales</taxon>
        <taxon>Cupressaceae</taxon>
        <taxon>Cryptomeria</taxon>
    </lineage>
</organism>
<dbReference type="SUPFAM" id="SSF53756">
    <property type="entry name" value="UDP-Glycosyltransferase/glycogen phosphorylase"/>
    <property type="match status" value="1"/>
</dbReference>
<dbReference type="Pfam" id="PF26168">
    <property type="entry name" value="Glyco_transf_N"/>
    <property type="match status" value="1"/>
</dbReference>
<reference evidence="3" key="1">
    <citation type="submission" date="2022-12" db="EMBL/GenBank/DDBJ databases">
        <title>Chromosome-Level Genome Assembly of Japanese Cedar (Cryptomeriajaponica D. Don).</title>
        <authorList>
            <person name="Fujino T."/>
            <person name="Yamaguchi K."/>
            <person name="Yokoyama T."/>
            <person name="Hamanaka T."/>
            <person name="Harazono Y."/>
            <person name="Kamada H."/>
            <person name="Kobayashi W."/>
            <person name="Ujino-Ihara T."/>
            <person name="Uchiyama K."/>
            <person name="Matsumoto A."/>
            <person name="Izuno A."/>
            <person name="Tsumura Y."/>
            <person name="Toyoda A."/>
            <person name="Shigenobu S."/>
            <person name="Moriguchi Y."/>
            <person name="Ueno S."/>
            <person name="Kasahara M."/>
        </authorList>
    </citation>
    <scope>NUCLEOTIDE SEQUENCE</scope>
</reference>
<comment type="caution">
    <text evidence="3">The sequence shown here is derived from an EMBL/GenBank/DDBJ whole genome shotgun (WGS) entry which is preliminary data.</text>
</comment>
<comment type="similarity">
    <text evidence="1">Belongs to the UDP-glycosyltransferase family.</text>
</comment>
<evidence type="ECO:0000313" key="3">
    <source>
        <dbReference type="EMBL" id="GLJ57845.1"/>
    </source>
</evidence>